<dbReference type="PANTHER" id="PTHR31234">
    <property type="entry name" value="LATE EMBRYOGENESIS ABUNDANT (LEA) HYDROXYPROLINE-RICH GLYCOPROTEIN FAMILY"/>
    <property type="match status" value="1"/>
</dbReference>
<keyword evidence="4" id="KW-1133">Transmembrane helix</keyword>
<keyword evidence="6" id="KW-1185">Reference proteome</keyword>
<accession>A0A7N2R845</accession>
<sequence length="587" mass="65967">MATLSEEQPIKEPGQSSCSDQTSHPQATATGQSHPQPQPTTNYPNRMGYPPVMGYPYPQAPQGYASSHIGYPPNEYSSYAYSQTPTQSNVRPNSTFVHLVLLIMAIVALFAVVSTVAIWLILRPEAPAFRVDALSVSNFNTTNFDQTANWEANITVENPNQKLKVYFNEIKSYVDYKDAYLTQSFVSPLSVEVKEHVVMNVKLSADNVFEPVVDQKLVDDMALDRSRGSLIFRIRLMVSATFRHGSWWKKSRTLKIRCESLKVEFAGGAGVGTLPVGKSWPCLIFVSPNRLSFWDSVSKQRSHTAMVTPSQDEPYQSSDSIRTAHPEATLTPTAQSNSLPQATDYSHTMGNATVMKYPPLQGQQSYAQQYHRFTLPHNAYNSYDYTTEPPTQSNATCNCGFNRYWLVIVILFIVFMLAIIIMIKFVIRPQVPVFRVDTFYISNFHTSNSEFTANWEANVTVKNPSLKLKFSFNEIKILLYYGDDHIGSSSVESKLYLEPMGHGMLHLKMSTNDTDRRVVDNMIRDRINEGSLSFKMRLVVSATLMDKSWTRDGVIKLLCNNLNVQFVGSASFGILPAGNSRTCLIFS</sequence>
<dbReference type="GO" id="GO:0098542">
    <property type="term" value="P:defense response to other organism"/>
    <property type="evidence" value="ECO:0007669"/>
    <property type="project" value="InterPro"/>
</dbReference>
<dbReference type="GO" id="GO:0005886">
    <property type="term" value="C:plasma membrane"/>
    <property type="evidence" value="ECO:0007669"/>
    <property type="project" value="TreeGrafter"/>
</dbReference>
<dbReference type="InterPro" id="IPR044839">
    <property type="entry name" value="NDR1-like"/>
</dbReference>
<reference evidence="5" key="2">
    <citation type="submission" date="2021-01" db="UniProtKB">
        <authorList>
            <consortium name="EnsemblPlants"/>
        </authorList>
    </citation>
    <scope>IDENTIFICATION</scope>
</reference>
<dbReference type="OMA" id="ANWEANV"/>
<protein>
    <recommendedName>
        <fullName evidence="7">Late embryogenesis abundant protein LEA-2 subgroup domain-containing protein</fullName>
    </recommendedName>
</protein>
<comment type="subcellular location">
    <subcellularLocation>
        <location evidence="1">Membrane</location>
    </subcellularLocation>
</comment>
<evidence type="ECO:0000256" key="3">
    <source>
        <dbReference type="SAM" id="MobiDB-lite"/>
    </source>
</evidence>
<reference evidence="5 6" key="1">
    <citation type="journal article" date="2016" name="G3 (Bethesda)">
        <title>First Draft Assembly and Annotation of the Genome of a California Endemic Oak Quercus lobata Nee (Fagaceae).</title>
        <authorList>
            <person name="Sork V.L."/>
            <person name="Fitz-Gibbon S.T."/>
            <person name="Puiu D."/>
            <person name="Crepeau M."/>
            <person name="Gugger P.F."/>
            <person name="Sherman R."/>
            <person name="Stevens K."/>
            <person name="Langley C.H."/>
            <person name="Pellegrini M."/>
            <person name="Salzberg S.L."/>
        </authorList>
    </citation>
    <scope>NUCLEOTIDE SEQUENCE [LARGE SCALE GENOMIC DNA]</scope>
    <source>
        <strain evidence="5 6">cv. SW786</strain>
    </source>
</reference>
<dbReference type="Gramene" id="QL07p036916:mrna">
    <property type="protein sequence ID" value="QL07p036916:mrna"/>
    <property type="gene ID" value="QL07p036916"/>
</dbReference>
<evidence type="ECO:0000313" key="6">
    <source>
        <dbReference type="Proteomes" id="UP000594261"/>
    </source>
</evidence>
<evidence type="ECO:0000256" key="2">
    <source>
        <dbReference type="ARBA" id="ARBA00023136"/>
    </source>
</evidence>
<feature type="transmembrane region" description="Helical" evidence="4">
    <location>
        <begin position="96"/>
        <end position="122"/>
    </location>
</feature>
<organism evidence="5 6">
    <name type="scientific">Quercus lobata</name>
    <name type="common">Valley oak</name>
    <dbReference type="NCBI Taxonomy" id="97700"/>
    <lineage>
        <taxon>Eukaryota</taxon>
        <taxon>Viridiplantae</taxon>
        <taxon>Streptophyta</taxon>
        <taxon>Embryophyta</taxon>
        <taxon>Tracheophyta</taxon>
        <taxon>Spermatophyta</taxon>
        <taxon>Magnoliopsida</taxon>
        <taxon>eudicotyledons</taxon>
        <taxon>Gunneridae</taxon>
        <taxon>Pentapetalae</taxon>
        <taxon>rosids</taxon>
        <taxon>fabids</taxon>
        <taxon>Fagales</taxon>
        <taxon>Fagaceae</taxon>
        <taxon>Quercus</taxon>
    </lineage>
</organism>
<keyword evidence="2 4" id="KW-0472">Membrane</keyword>
<feature type="compositionally biased region" description="Polar residues" evidence="3">
    <location>
        <begin position="14"/>
        <end position="44"/>
    </location>
</feature>
<dbReference type="InParanoid" id="A0A7N2R845"/>
<feature type="transmembrane region" description="Helical" evidence="4">
    <location>
        <begin position="404"/>
        <end position="427"/>
    </location>
</feature>
<evidence type="ECO:0000256" key="4">
    <source>
        <dbReference type="SAM" id="Phobius"/>
    </source>
</evidence>
<dbReference type="PANTHER" id="PTHR31234:SF55">
    <property type="entry name" value="LATE EMBRYOGENESIS ABUNDANT (LEA) HYDROXYPROLINE-RICH GLYCOPROTEIN FAMILY"/>
    <property type="match status" value="1"/>
</dbReference>
<name>A0A7N2R845_QUELO</name>
<feature type="region of interest" description="Disordered" evidence="3">
    <location>
        <begin position="1"/>
        <end position="47"/>
    </location>
</feature>
<evidence type="ECO:0008006" key="7">
    <source>
        <dbReference type="Google" id="ProtNLM"/>
    </source>
</evidence>
<dbReference type="EMBL" id="LRBV02000007">
    <property type="status" value="NOT_ANNOTATED_CDS"/>
    <property type="molecule type" value="Genomic_DNA"/>
</dbReference>
<keyword evidence="4" id="KW-0812">Transmembrane</keyword>
<dbReference type="AlphaFoldDB" id="A0A7N2R845"/>
<dbReference type="EnsemblPlants" id="QL07p036916:mrna">
    <property type="protein sequence ID" value="QL07p036916:mrna"/>
    <property type="gene ID" value="QL07p036916"/>
</dbReference>
<evidence type="ECO:0000256" key="1">
    <source>
        <dbReference type="ARBA" id="ARBA00004370"/>
    </source>
</evidence>
<proteinExistence type="predicted"/>
<evidence type="ECO:0000313" key="5">
    <source>
        <dbReference type="EnsemblPlants" id="QL07p036916:mrna"/>
    </source>
</evidence>
<dbReference type="Proteomes" id="UP000594261">
    <property type="component" value="Chromosome 7"/>
</dbReference>